<dbReference type="OrthoDB" id="4322784at2"/>
<accession>A0A2G1XFH1</accession>
<dbReference type="AlphaFoldDB" id="A0A2G1XFH1"/>
<dbReference type="RefSeq" id="WP_099200478.1">
    <property type="nucleotide sequence ID" value="NZ_JBIRXA010000001.1"/>
</dbReference>
<reference evidence="1 2" key="1">
    <citation type="journal article" date="2017" name="Biochemistry">
        <title>Identification of the Biosynthetic Pathway for the Antibiotic Bicyclomycin.</title>
        <authorList>
            <person name="Patteson J."/>
            <person name="Cai W."/>
            <person name="Johnson R.A."/>
            <person name="Santa Maria K."/>
            <person name="Li B."/>
        </authorList>
    </citation>
    <scope>NUCLEOTIDE SEQUENCE [LARGE SCALE GENOMIC DNA]</scope>
    <source>
        <strain evidence="1 2">ATCC 21532</strain>
    </source>
</reference>
<keyword evidence="2" id="KW-1185">Reference proteome</keyword>
<protein>
    <submittedName>
        <fullName evidence="1">Uncharacterized protein</fullName>
    </submittedName>
</protein>
<gene>
    <name evidence="1" type="ORF">BLA24_20460</name>
</gene>
<name>A0A2G1XFH1_STRCJ</name>
<evidence type="ECO:0000313" key="2">
    <source>
        <dbReference type="Proteomes" id="UP000222531"/>
    </source>
</evidence>
<proteinExistence type="predicted"/>
<dbReference type="EMBL" id="NHZO01000151">
    <property type="protein sequence ID" value="PHQ49990.1"/>
    <property type="molecule type" value="Genomic_DNA"/>
</dbReference>
<dbReference type="Proteomes" id="UP000222531">
    <property type="component" value="Unassembled WGS sequence"/>
</dbReference>
<comment type="caution">
    <text evidence="1">The sequence shown here is derived from an EMBL/GenBank/DDBJ whole genome shotgun (WGS) entry which is preliminary data.</text>
</comment>
<evidence type="ECO:0000313" key="1">
    <source>
        <dbReference type="EMBL" id="PHQ49990.1"/>
    </source>
</evidence>
<organism evidence="1 2">
    <name type="scientific">Streptomyces cinnamoneus</name>
    <name type="common">Streptoverticillium cinnamoneum</name>
    <dbReference type="NCBI Taxonomy" id="53446"/>
    <lineage>
        <taxon>Bacteria</taxon>
        <taxon>Bacillati</taxon>
        <taxon>Actinomycetota</taxon>
        <taxon>Actinomycetes</taxon>
        <taxon>Kitasatosporales</taxon>
        <taxon>Streptomycetaceae</taxon>
        <taxon>Streptomyces</taxon>
        <taxon>Streptomyces cinnamoneus group</taxon>
    </lineage>
</organism>
<sequence length="183" mass="19818">MFDIRIICDSRDVDAITRRLSGAFDISAMSRPYPARGGDRVRLYITADHSQCVTVDRASAASVAQDWPDAETAYKGAPPVLKEMNNVLGLSLQLGRPGGRTPAAEREQRLRKAALLDRIALDEAATYAPDVAANAVEAAEAAALAFARADHEPGCGEQPMGHEGEASYRGYVRQAYARWRTGQ</sequence>